<feature type="domain" description="FAD-binding" evidence="7">
    <location>
        <begin position="325"/>
        <end position="385"/>
    </location>
</feature>
<dbReference type="RefSeq" id="XP_007839022.1">
    <property type="nucleotide sequence ID" value="XM_007840831.1"/>
</dbReference>
<dbReference type="EMBL" id="KI912118">
    <property type="protein sequence ID" value="ETS75306.1"/>
    <property type="molecule type" value="Genomic_DNA"/>
</dbReference>
<dbReference type="PANTHER" id="PTHR47178:SF5">
    <property type="entry name" value="FAD-BINDING DOMAIN-CONTAINING PROTEIN"/>
    <property type="match status" value="1"/>
</dbReference>
<keyword evidence="4" id="KW-0274">FAD</keyword>
<evidence type="ECO:0000256" key="5">
    <source>
        <dbReference type="ARBA" id="ARBA00023002"/>
    </source>
</evidence>
<sequence length="408" mass="44863">MPGDHVIIVGAGLGGLALAQGLKKHGIDFTIFEADEDVNTRTQGYRIKIFPDTVPDLQYLVTPEVFDEFVATSAETVMIETAINAISGQPTARRALRGPKPYTVDRGFMRKVLLRGLEEHIQWGKKAINYYIDETSSTPITVYFNDGSSASGNLLVGADGNHSSIRKQLVPQHEIFDAQGICLYGRTYLTSELSEKLHPGLQQGLNVVRDTAPPIQQIIFDSELPISMFVERLHFLERNSSHPELPEDYMYWSMLIPAKLLGFTEALVSNTYNSNTARQLATLLTSEWHDSIRCLIELQDESFATKLRIISSSLPLSEWESSPYVTLVGDSIHVMSPAGGVGAATAVKDAFVLTKALTGAQGISLASVKAYEAEMRTTAKIAVERSFRGGKLLYGQPPVENCPRISDI</sequence>
<keyword evidence="3" id="KW-0285">Flavoprotein</keyword>
<evidence type="ECO:0000256" key="6">
    <source>
        <dbReference type="ARBA" id="ARBA00023033"/>
    </source>
</evidence>
<evidence type="ECO:0000256" key="3">
    <source>
        <dbReference type="ARBA" id="ARBA00022630"/>
    </source>
</evidence>
<gene>
    <name evidence="8" type="ORF">PFICI_12250</name>
</gene>
<dbReference type="OMA" id="TLLFEPM"/>
<proteinExistence type="predicted"/>
<evidence type="ECO:0000313" key="8">
    <source>
        <dbReference type="EMBL" id="ETS75306.1"/>
    </source>
</evidence>
<dbReference type="OrthoDB" id="655030at2759"/>
<dbReference type="GO" id="GO:0004497">
    <property type="term" value="F:monooxygenase activity"/>
    <property type="evidence" value="ECO:0007669"/>
    <property type="project" value="UniProtKB-KW"/>
</dbReference>
<protein>
    <recommendedName>
        <fullName evidence="7">FAD-binding domain-containing protein</fullName>
    </recommendedName>
</protein>
<keyword evidence="9" id="KW-1185">Reference proteome</keyword>
<dbReference type="SUPFAM" id="SSF51905">
    <property type="entry name" value="FAD/NAD(P)-binding domain"/>
    <property type="match status" value="1"/>
</dbReference>
<dbReference type="PANTHER" id="PTHR47178">
    <property type="entry name" value="MONOOXYGENASE, FAD-BINDING"/>
    <property type="match status" value="1"/>
</dbReference>
<dbReference type="GeneID" id="19277263"/>
<dbReference type="InterPro" id="IPR036188">
    <property type="entry name" value="FAD/NAD-bd_sf"/>
</dbReference>
<evidence type="ECO:0000256" key="4">
    <source>
        <dbReference type="ARBA" id="ARBA00022827"/>
    </source>
</evidence>
<dbReference type="Gene3D" id="3.50.50.60">
    <property type="entry name" value="FAD/NAD(P)-binding domain"/>
    <property type="match status" value="1"/>
</dbReference>
<evidence type="ECO:0000259" key="7">
    <source>
        <dbReference type="Pfam" id="PF01494"/>
    </source>
</evidence>
<evidence type="ECO:0000313" key="9">
    <source>
        <dbReference type="Proteomes" id="UP000030651"/>
    </source>
</evidence>
<dbReference type="InterPro" id="IPR002938">
    <property type="entry name" value="FAD-bd"/>
</dbReference>
<dbReference type="Pfam" id="PF01494">
    <property type="entry name" value="FAD_binding_3"/>
    <property type="match status" value="2"/>
</dbReference>
<comment type="pathway">
    <text evidence="2">Secondary metabolite biosynthesis.</text>
</comment>
<comment type="cofactor">
    <cofactor evidence="1">
        <name>FAD</name>
        <dbReference type="ChEBI" id="CHEBI:57692"/>
    </cofactor>
</comment>
<name>W3WR63_PESFW</name>
<dbReference type="GO" id="GO:0071949">
    <property type="term" value="F:FAD binding"/>
    <property type="evidence" value="ECO:0007669"/>
    <property type="project" value="InterPro"/>
</dbReference>
<dbReference type="KEGG" id="pfy:PFICI_12250"/>
<dbReference type="AlphaFoldDB" id="W3WR63"/>
<dbReference type="PRINTS" id="PR00420">
    <property type="entry name" value="RNGMNOXGNASE"/>
</dbReference>
<keyword evidence="6" id="KW-0503">Monooxygenase</keyword>
<accession>W3WR63</accession>
<keyword evidence="5" id="KW-0560">Oxidoreductase</keyword>
<reference evidence="9" key="1">
    <citation type="journal article" date="2015" name="BMC Genomics">
        <title>Genomic and transcriptomic analysis of the endophytic fungus Pestalotiopsis fici reveals its lifestyle and high potential for synthesis of natural products.</title>
        <authorList>
            <person name="Wang X."/>
            <person name="Zhang X."/>
            <person name="Liu L."/>
            <person name="Xiang M."/>
            <person name="Wang W."/>
            <person name="Sun X."/>
            <person name="Che Y."/>
            <person name="Guo L."/>
            <person name="Liu G."/>
            <person name="Guo L."/>
            <person name="Wang C."/>
            <person name="Yin W.B."/>
            <person name="Stadler M."/>
            <person name="Zhang X."/>
            <person name="Liu X."/>
        </authorList>
    </citation>
    <scope>NUCLEOTIDE SEQUENCE [LARGE SCALE GENOMIC DNA]</scope>
    <source>
        <strain evidence="9">W106-1 / CGMCC3.15140</strain>
    </source>
</reference>
<dbReference type="STRING" id="1229662.W3WR63"/>
<evidence type="ECO:0000256" key="1">
    <source>
        <dbReference type="ARBA" id="ARBA00001974"/>
    </source>
</evidence>
<dbReference type="HOGENOM" id="CLU_009665_3_0_1"/>
<dbReference type="InParanoid" id="W3WR63"/>
<feature type="domain" description="FAD-binding" evidence="7">
    <location>
        <begin position="6"/>
        <end position="171"/>
    </location>
</feature>
<evidence type="ECO:0000256" key="2">
    <source>
        <dbReference type="ARBA" id="ARBA00005179"/>
    </source>
</evidence>
<organism evidence="8 9">
    <name type="scientific">Pestalotiopsis fici (strain W106-1 / CGMCC3.15140)</name>
    <dbReference type="NCBI Taxonomy" id="1229662"/>
    <lineage>
        <taxon>Eukaryota</taxon>
        <taxon>Fungi</taxon>
        <taxon>Dikarya</taxon>
        <taxon>Ascomycota</taxon>
        <taxon>Pezizomycotina</taxon>
        <taxon>Sordariomycetes</taxon>
        <taxon>Xylariomycetidae</taxon>
        <taxon>Amphisphaeriales</taxon>
        <taxon>Sporocadaceae</taxon>
        <taxon>Pestalotiopsis</taxon>
    </lineage>
</organism>
<dbReference type="eggNOG" id="KOG2614">
    <property type="taxonomic scope" value="Eukaryota"/>
</dbReference>
<dbReference type="Proteomes" id="UP000030651">
    <property type="component" value="Unassembled WGS sequence"/>
</dbReference>